<organism evidence="5 6">
    <name type="scientific">Fasciola hepatica</name>
    <name type="common">Liver fluke</name>
    <dbReference type="NCBI Taxonomy" id="6192"/>
    <lineage>
        <taxon>Eukaryota</taxon>
        <taxon>Metazoa</taxon>
        <taxon>Spiralia</taxon>
        <taxon>Lophotrochozoa</taxon>
        <taxon>Platyhelminthes</taxon>
        <taxon>Trematoda</taxon>
        <taxon>Digenea</taxon>
        <taxon>Plagiorchiida</taxon>
        <taxon>Echinostomata</taxon>
        <taxon>Echinostomatoidea</taxon>
        <taxon>Fasciolidae</taxon>
        <taxon>Fasciola</taxon>
    </lineage>
</organism>
<evidence type="ECO:0000256" key="4">
    <source>
        <dbReference type="SAM" id="MobiDB-lite"/>
    </source>
</evidence>
<accession>A0A4E0R1S0</accession>
<evidence type="ECO:0000313" key="6">
    <source>
        <dbReference type="Proteomes" id="UP000230066"/>
    </source>
</evidence>
<proteinExistence type="inferred from homology"/>
<dbReference type="GO" id="GO:0005737">
    <property type="term" value="C:cytoplasm"/>
    <property type="evidence" value="ECO:0007669"/>
    <property type="project" value="InterPro"/>
</dbReference>
<dbReference type="GO" id="GO:0004865">
    <property type="term" value="F:protein serine/threonine phosphatase inhibitor activity"/>
    <property type="evidence" value="ECO:0007669"/>
    <property type="project" value="TreeGrafter"/>
</dbReference>
<dbReference type="AlphaFoldDB" id="A0A4E0R1S0"/>
<evidence type="ECO:0000313" key="5">
    <source>
        <dbReference type="EMBL" id="THD20354.1"/>
    </source>
</evidence>
<feature type="compositionally biased region" description="Basic and acidic residues" evidence="4">
    <location>
        <begin position="1"/>
        <end position="18"/>
    </location>
</feature>
<evidence type="ECO:0000256" key="3">
    <source>
        <dbReference type="ARBA" id="ARBA00023272"/>
    </source>
</evidence>
<dbReference type="Proteomes" id="UP000230066">
    <property type="component" value="Unassembled WGS sequence"/>
</dbReference>
<comment type="caution">
    <text evidence="5">The sequence shown here is derived from an EMBL/GenBank/DDBJ whole genome shotgun (WGS) entry which is preliminary data.</text>
</comment>
<name>A0A4E0R1S0_FASHE</name>
<dbReference type="Gene3D" id="1.10.150.220">
    <property type="entry name" value="CPI-17"/>
    <property type="match status" value="1"/>
</dbReference>
<feature type="region of interest" description="Disordered" evidence="4">
    <location>
        <begin position="1"/>
        <end position="24"/>
    </location>
</feature>
<dbReference type="Pfam" id="PF05361">
    <property type="entry name" value="PP1_inhibitor"/>
    <property type="match status" value="1"/>
</dbReference>
<dbReference type="PANTHER" id="PTHR16188:SF14">
    <property type="entry name" value="GEO07393P1"/>
    <property type="match status" value="1"/>
</dbReference>
<gene>
    <name evidence="5" type="ORF">D915_008852</name>
</gene>
<dbReference type="InterPro" id="IPR036658">
    <property type="entry name" value="CPI-17_sf"/>
</dbReference>
<dbReference type="SUPFAM" id="SSF81790">
    <property type="entry name" value="Myosin phosphatase inhibitor 17kDa protein, CPI-17"/>
    <property type="match status" value="1"/>
</dbReference>
<reference evidence="5" key="1">
    <citation type="submission" date="2019-03" db="EMBL/GenBank/DDBJ databases">
        <title>Improved annotation for the trematode Fasciola hepatica.</title>
        <authorList>
            <person name="Choi Y.-J."/>
            <person name="Martin J."/>
            <person name="Mitreva M."/>
        </authorList>
    </citation>
    <scope>NUCLEOTIDE SEQUENCE [LARGE SCALE GENOMIC DNA]</scope>
</reference>
<keyword evidence="3" id="KW-0650">Protein phosphatase inhibitor</keyword>
<dbReference type="InterPro" id="IPR008025">
    <property type="entry name" value="CPI-17"/>
</dbReference>
<evidence type="ECO:0000256" key="1">
    <source>
        <dbReference type="ARBA" id="ARBA00005483"/>
    </source>
</evidence>
<comment type="similarity">
    <text evidence="1">Belongs to the PP1 inhibitor family.</text>
</comment>
<keyword evidence="2" id="KW-0597">Phosphoprotein</keyword>
<sequence length="145" mass="17476">MLNQKDIKDVPDGKEENKGVVFLDGQQERKNKKKRYLTAKYDRKTRQKINERIRVENFMFEELRKLYRTEVDDYDCDIDIDELDQLKTMDERSALLKKKLESCPAPESEKKVTFIAAFGYRFVQSLTLDYAWEYYYIYISKSQLK</sequence>
<dbReference type="PANTHER" id="PTHR16188">
    <property type="entry name" value="PROTEIN PHOSPHATASE 1 INHIBITOR POTENTIATED BY PROTEIN KINASE C"/>
    <property type="match status" value="1"/>
</dbReference>
<evidence type="ECO:0000256" key="2">
    <source>
        <dbReference type="ARBA" id="ARBA00022553"/>
    </source>
</evidence>
<keyword evidence="6" id="KW-1185">Reference proteome</keyword>
<dbReference type="EMBL" id="JXXN02004756">
    <property type="protein sequence ID" value="THD20354.1"/>
    <property type="molecule type" value="Genomic_DNA"/>
</dbReference>
<protein>
    <submittedName>
        <fullName evidence="5">PKC-activated phosphatase-1 inhibitor</fullName>
    </submittedName>
</protein>